<keyword evidence="17" id="KW-1185">Reference proteome</keyword>
<proteinExistence type="predicted"/>
<evidence type="ECO:0000256" key="11">
    <source>
        <dbReference type="ARBA" id="ARBA00023136"/>
    </source>
</evidence>
<evidence type="ECO:0000256" key="2">
    <source>
        <dbReference type="ARBA" id="ARBA00001968"/>
    </source>
</evidence>
<dbReference type="PANTHER" id="PTHR45436:SF5">
    <property type="entry name" value="SENSOR HISTIDINE KINASE TRCS"/>
    <property type="match status" value="1"/>
</dbReference>
<dbReference type="Proteomes" id="UP000237752">
    <property type="component" value="Unassembled WGS sequence"/>
</dbReference>
<feature type="transmembrane region" description="Helical" evidence="13">
    <location>
        <begin position="33"/>
        <end position="56"/>
    </location>
</feature>
<dbReference type="PANTHER" id="PTHR45436">
    <property type="entry name" value="SENSOR HISTIDINE KINASE YKOH"/>
    <property type="match status" value="1"/>
</dbReference>
<dbReference type="FunFam" id="3.30.565.10:FF:000006">
    <property type="entry name" value="Sensor histidine kinase WalK"/>
    <property type="match status" value="1"/>
</dbReference>
<dbReference type="InterPro" id="IPR050428">
    <property type="entry name" value="TCS_sensor_his_kinase"/>
</dbReference>
<dbReference type="CDD" id="cd00075">
    <property type="entry name" value="HATPase"/>
    <property type="match status" value="1"/>
</dbReference>
<dbReference type="InterPro" id="IPR004358">
    <property type="entry name" value="Sig_transdc_His_kin-like_C"/>
</dbReference>
<evidence type="ECO:0000259" key="15">
    <source>
        <dbReference type="PROSITE" id="PS50885"/>
    </source>
</evidence>
<gene>
    <name evidence="16" type="ORF">CLV47_10927</name>
</gene>
<evidence type="ECO:0000256" key="7">
    <source>
        <dbReference type="ARBA" id="ARBA00022692"/>
    </source>
</evidence>
<keyword evidence="6" id="KW-0808">Transferase</keyword>
<dbReference type="SUPFAM" id="SSF47384">
    <property type="entry name" value="Homodimeric domain of signal transducing histidine kinase"/>
    <property type="match status" value="1"/>
</dbReference>
<name>A0A2T0ZYQ9_9ACTN</name>
<sequence length="515" mass="54140">MAQPGPVAPPPVPPPPEVSRVRRGRPWTLRKRLVVGLTGLLAIAIVIIGTATPIILHQFLVARVDQSVQSASDRSIRVVILPPDNANDPGGHQNGPEFLLQPGQAEGTVGALKRDGRLISAAVLDSRGNPGPIPGSALDQLNAVKADGKIRTVHLGGLGDYRVIAVQTGNDVRITGIPMSGSEATVRRLVIVELAVAGSVLIIAALAGAGVVGWSLRPLRRITATARRVSEMPLHEGQVLLAERVPPHDADGRTEVGQVGAALNQMLGHMQHAFDARHRSEMRLRTFIADASHELRTPLAAIRGYAELTRRSPEPIPAEVAHAIGRVESEGARMTTLVEDLLLLVRLDSGRPLAHETVDLSAIVIDAVGDAHAAGPDHNWLLEIPDDPVEITGDALRMHQVLANLLANARTHTPAGTTVTTSVESRDGSAIMTVADDGPGISPELLPNVFDRFARGDSSRSRGNGSSTGLGLAIVSAIVASHGGRVEVQSAQGSTRFMITIPVGVPPMSASGPDQ</sequence>
<keyword evidence="5" id="KW-0597">Phosphoprotein</keyword>
<dbReference type="PROSITE" id="PS50109">
    <property type="entry name" value="HIS_KIN"/>
    <property type="match status" value="1"/>
</dbReference>
<evidence type="ECO:0000259" key="14">
    <source>
        <dbReference type="PROSITE" id="PS50109"/>
    </source>
</evidence>
<evidence type="ECO:0000256" key="10">
    <source>
        <dbReference type="ARBA" id="ARBA00023012"/>
    </source>
</evidence>
<feature type="domain" description="HAMP" evidence="15">
    <location>
        <begin position="213"/>
        <end position="275"/>
    </location>
</feature>
<comment type="subcellular location">
    <subcellularLocation>
        <location evidence="3">Cell membrane</location>
    </subcellularLocation>
</comment>
<dbReference type="InterPro" id="IPR003594">
    <property type="entry name" value="HATPase_dom"/>
</dbReference>
<dbReference type="FunFam" id="1.10.287.130:FF:000001">
    <property type="entry name" value="Two-component sensor histidine kinase"/>
    <property type="match status" value="1"/>
</dbReference>
<dbReference type="InterPro" id="IPR003661">
    <property type="entry name" value="HisK_dim/P_dom"/>
</dbReference>
<reference evidence="16 17" key="1">
    <citation type="submission" date="2018-03" db="EMBL/GenBank/DDBJ databases">
        <title>Genomic Encyclopedia of Archaeal and Bacterial Type Strains, Phase II (KMG-II): from individual species to whole genera.</title>
        <authorList>
            <person name="Goeker M."/>
        </authorList>
    </citation>
    <scope>NUCLEOTIDE SEQUENCE [LARGE SCALE GENOMIC DNA]</scope>
    <source>
        <strain evidence="16 17">DSM 100065</strain>
    </source>
</reference>
<dbReference type="PRINTS" id="PR00344">
    <property type="entry name" value="BCTRLSENSOR"/>
</dbReference>
<dbReference type="GO" id="GO:0000155">
    <property type="term" value="F:phosphorelay sensor kinase activity"/>
    <property type="evidence" value="ECO:0007669"/>
    <property type="project" value="InterPro"/>
</dbReference>
<evidence type="ECO:0000256" key="3">
    <source>
        <dbReference type="ARBA" id="ARBA00004236"/>
    </source>
</evidence>
<dbReference type="SMART" id="SM00388">
    <property type="entry name" value="HisKA"/>
    <property type="match status" value="1"/>
</dbReference>
<dbReference type="RefSeq" id="WP_106349238.1">
    <property type="nucleotide sequence ID" value="NZ_PVUE01000009.1"/>
</dbReference>
<keyword evidence="11 13" id="KW-0472">Membrane</keyword>
<dbReference type="GO" id="GO:0005886">
    <property type="term" value="C:plasma membrane"/>
    <property type="evidence" value="ECO:0007669"/>
    <property type="project" value="UniProtKB-SubCell"/>
</dbReference>
<evidence type="ECO:0000256" key="13">
    <source>
        <dbReference type="SAM" id="Phobius"/>
    </source>
</evidence>
<dbReference type="EC" id="2.7.13.3" evidence="4"/>
<organism evidence="16 17">
    <name type="scientific">Antricoccus suffuscus</name>
    <dbReference type="NCBI Taxonomy" id="1629062"/>
    <lineage>
        <taxon>Bacteria</taxon>
        <taxon>Bacillati</taxon>
        <taxon>Actinomycetota</taxon>
        <taxon>Actinomycetes</taxon>
        <taxon>Geodermatophilales</taxon>
        <taxon>Antricoccaceae</taxon>
        <taxon>Antricoccus</taxon>
    </lineage>
</organism>
<dbReference type="PROSITE" id="PS50885">
    <property type="entry name" value="HAMP"/>
    <property type="match status" value="1"/>
</dbReference>
<comment type="caution">
    <text evidence="16">The sequence shown here is derived from an EMBL/GenBank/DDBJ whole genome shotgun (WGS) entry which is preliminary data.</text>
</comment>
<dbReference type="SMART" id="SM00304">
    <property type="entry name" value="HAMP"/>
    <property type="match status" value="1"/>
</dbReference>
<dbReference type="AlphaFoldDB" id="A0A2T0ZYQ9"/>
<feature type="domain" description="Histidine kinase" evidence="14">
    <location>
        <begin position="290"/>
        <end position="505"/>
    </location>
</feature>
<dbReference type="EMBL" id="PVUE01000009">
    <property type="protein sequence ID" value="PRZ41480.1"/>
    <property type="molecule type" value="Genomic_DNA"/>
</dbReference>
<feature type="compositionally biased region" description="Pro residues" evidence="12">
    <location>
        <begin position="1"/>
        <end position="17"/>
    </location>
</feature>
<protein>
    <recommendedName>
        <fullName evidence="4">histidine kinase</fullName>
        <ecNumber evidence="4">2.7.13.3</ecNumber>
    </recommendedName>
</protein>
<dbReference type="CDD" id="cd06225">
    <property type="entry name" value="HAMP"/>
    <property type="match status" value="1"/>
</dbReference>
<dbReference type="InterPro" id="IPR036890">
    <property type="entry name" value="HATPase_C_sf"/>
</dbReference>
<dbReference type="GO" id="GO:0005509">
    <property type="term" value="F:calcium ion binding"/>
    <property type="evidence" value="ECO:0007669"/>
    <property type="project" value="UniProtKB-ARBA"/>
</dbReference>
<dbReference type="Pfam" id="PF00672">
    <property type="entry name" value="HAMP"/>
    <property type="match status" value="1"/>
</dbReference>
<comment type="catalytic activity">
    <reaction evidence="1">
        <text>ATP + protein L-histidine = ADP + protein N-phospho-L-histidine.</text>
        <dbReference type="EC" id="2.7.13.3"/>
    </reaction>
</comment>
<dbReference type="Gene3D" id="3.30.565.10">
    <property type="entry name" value="Histidine kinase-like ATPase, C-terminal domain"/>
    <property type="match status" value="1"/>
</dbReference>
<evidence type="ECO:0000256" key="12">
    <source>
        <dbReference type="SAM" id="MobiDB-lite"/>
    </source>
</evidence>
<evidence type="ECO:0000313" key="16">
    <source>
        <dbReference type="EMBL" id="PRZ41480.1"/>
    </source>
</evidence>
<evidence type="ECO:0000256" key="1">
    <source>
        <dbReference type="ARBA" id="ARBA00000085"/>
    </source>
</evidence>
<dbReference type="CDD" id="cd00082">
    <property type="entry name" value="HisKA"/>
    <property type="match status" value="1"/>
</dbReference>
<dbReference type="SMART" id="SM00387">
    <property type="entry name" value="HATPase_c"/>
    <property type="match status" value="1"/>
</dbReference>
<comment type="cofactor">
    <cofactor evidence="2">
        <name>a divalent metal cation</name>
        <dbReference type="ChEBI" id="CHEBI:60240"/>
    </cofactor>
</comment>
<dbReference type="InterPro" id="IPR005467">
    <property type="entry name" value="His_kinase_dom"/>
</dbReference>
<evidence type="ECO:0000256" key="5">
    <source>
        <dbReference type="ARBA" id="ARBA00022553"/>
    </source>
</evidence>
<accession>A0A2T0ZYQ9</accession>
<dbReference type="SUPFAM" id="SSF55874">
    <property type="entry name" value="ATPase domain of HSP90 chaperone/DNA topoisomerase II/histidine kinase"/>
    <property type="match status" value="1"/>
</dbReference>
<feature type="region of interest" description="Disordered" evidence="12">
    <location>
        <begin position="1"/>
        <end position="21"/>
    </location>
</feature>
<evidence type="ECO:0000256" key="9">
    <source>
        <dbReference type="ARBA" id="ARBA00022989"/>
    </source>
</evidence>
<evidence type="ECO:0000256" key="4">
    <source>
        <dbReference type="ARBA" id="ARBA00012438"/>
    </source>
</evidence>
<evidence type="ECO:0000313" key="17">
    <source>
        <dbReference type="Proteomes" id="UP000237752"/>
    </source>
</evidence>
<dbReference type="OrthoDB" id="9786919at2"/>
<dbReference type="InterPro" id="IPR003660">
    <property type="entry name" value="HAMP_dom"/>
</dbReference>
<dbReference type="Pfam" id="PF00512">
    <property type="entry name" value="HisKA"/>
    <property type="match status" value="1"/>
</dbReference>
<dbReference type="InterPro" id="IPR036097">
    <property type="entry name" value="HisK_dim/P_sf"/>
</dbReference>
<dbReference type="Pfam" id="PF02518">
    <property type="entry name" value="HATPase_c"/>
    <property type="match status" value="1"/>
</dbReference>
<evidence type="ECO:0000256" key="8">
    <source>
        <dbReference type="ARBA" id="ARBA00022777"/>
    </source>
</evidence>
<keyword evidence="10" id="KW-0902">Two-component regulatory system</keyword>
<evidence type="ECO:0000256" key="6">
    <source>
        <dbReference type="ARBA" id="ARBA00022679"/>
    </source>
</evidence>
<keyword evidence="7 13" id="KW-0812">Transmembrane</keyword>
<keyword evidence="9 13" id="KW-1133">Transmembrane helix</keyword>
<feature type="transmembrane region" description="Helical" evidence="13">
    <location>
        <begin position="189"/>
        <end position="216"/>
    </location>
</feature>
<dbReference type="Gene3D" id="6.10.340.10">
    <property type="match status" value="1"/>
</dbReference>
<keyword evidence="8 16" id="KW-0418">Kinase</keyword>
<dbReference type="Gene3D" id="1.10.287.130">
    <property type="match status" value="1"/>
</dbReference>